<proteinExistence type="predicted"/>
<reference evidence="2" key="1">
    <citation type="journal article" date="2023" name="Science">
        <title>Genome structures resolve the early diversification of teleost fishes.</title>
        <authorList>
            <person name="Parey E."/>
            <person name="Louis A."/>
            <person name="Montfort J."/>
            <person name="Bouchez O."/>
            <person name="Roques C."/>
            <person name="Iampietro C."/>
            <person name="Lluch J."/>
            <person name="Castinel A."/>
            <person name="Donnadieu C."/>
            <person name="Desvignes T."/>
            <person name="Floi Bucao C."/>
            <person name="Jouanno E."/>
            <person name="Wen M."/>
            <person name="Mejri S."/>
            <person name="Dirks R."/>
            <person name="Jansen H."/>
            <person name="Henkel C."/>
            <person name="Chen W.J."/>
            <person name="Zahm M."/>
            <person name="Cabau C."/>
            <person name="Klopp C."/>
            <person name="Thompson A.W."/>
            <person name="Robinson-Rechavi M."/>
            <person name="Braasch I."/>
            <person name="Lecointre G."/>
            <person name="Bobe J."/>
            <person name="Postlethwait J.H."/>
            <person name="Berthelot C."/>
            <person name="Roest Crollius H."/>
            <person name="Guiguen Y."/>
        </authorList>
    </citation>
    <scope>NUCLEOTIDE SEQUENCE</scope>
    <source>
        <strain evidence="2">WJC10195</strain>
    </source>
</reference>
<evidence type="ECO:0000313" key="2">
    <source>
        <dbReference type="EMBL" id="KAJ8368580.1"/>
    </source>
</evidence>
<evidence type="ECO:0000256" key="1">
    <source>
        <dbReference type="SAM" id="MobiDB-lite"/>
    </source>
</evidence>
<dbReference type="EMBL" id="JAINUF010000003">
    <property type="protein sequence ID" value="KAJ8368580.1"/>
    <property type="molecule type" value="Genomic_DNA"/>
</dbReference>
<keyword evidence="3" id="KW-1185">Reference proteome</keyword>
<organism evidence="2 3">
    <name type="scientific">Synaphobranchus kaupii</name>
    <name type="common">Kaup's arrowtooth eel</name>
    <dbReference type="NCBI Taxonomy" id="118154"/>
    <lineage>
        <taxon>Eukaryota</taxon>
        <taxon>Metazoa</taxon>
        <taxon>Chordata</taxon>
        <taxon>Craniata</taxon>
        <taxon>Vertebrata</taxon>
        <taxon>Euteleostomi</taxon>
        <taxon>Actinopterygii</taxon>
        <taxon>Neopterygii</taxon>
        <taxon>Teleostei</taxon>
        <taxon>Anguilliformes</taxon>
        <taxon>Synaphobranchidae</taxon>
        <taxon>Synaphobranchus</taxon>
    </lineage>
</organism>
<accession>A0A9Q1J3S6</accession>
<feature type="region of interest" description="Disordered" evidence="1">
    <location>
        <begin position="19"/>
        <end position="49"/>
    </location>
</feature>
<sequence length="70" mass="7412">MDLTHSTGVATLAGLRVGPANDLGAGAKLAPEERRPTSGRRCQLAPGTERTAPAAWTSAVFRRQVLRDDL</sequence>
<gene>
    <name evidence="2" type="ORF">SKAU_G00086080</name>
</gene>
<dbReference type="Proteomes" id="UP001152622">
    <property type="component" value="Chromosome 3"/>
</dbReference>
<name>A0A9Q1J3S6_SYNKA</name>
<comment type="caution">
    <text evidence="2">The sequence shown here is derived from an EMBL/GenBank/DDBJ whole genome shotgun (WGS) entry which is preliminary data.</text>
</comment>
<protein>
    <submittedName>
        <fullName evidence="2">Uncharacterized protein</fullName>
    </submittedName>
</protein>
<dbReference type="AlphaFoldDB" id="A0A9Q1J3S6"/>
<evidence type="ECO:0000313" key="3">
    <source>
        <dbReference type="Proteomes" id="UP001152622"/>
    </source>
</evidence>